<evidence type="ECO:0000259" key="1">
    <source>
        <dbReference type="PROSITE" id="PS51352"/>
    </source>
</evidence>
<dbReference type="AlphaFoldDB" id="A0A553JN80"/>
<comment type="caution">
    <text evidence="2">The sequence shown here is derived from an EMBL/GenBank/DDBJ whole genome shotgun (WGS) entry which is preliminary data.</text>
</comment>
<dbReference type="PANTHER" id="PTHR42852">
    <property type="entry name" value="THIOL:DISULFIDE INTERCHANGE PROTEIN DSBE"/>
    <property type="match status" value="1"/>
</dbReference>
<dbReference type="InterPro" id="IPR013740">
    <property type="entry name" value="Redoxin"/>
</dbReference>
<gene>
    <name evidence="2" type="ORF">FN961_13460</name>
</gene>
<dbReference type="Proteomes" id="UP000318126">
    <property type="component" value="Unassembled WGS sequence"/>
</dbReference>
<feature type="domain" description="Thioredoxin" evidence="1">
    <location>
        <begin position="8"/>
        <end position="154"/>
    </location>
</feature>
<protein>
    <submittedName>
        <fullName evidence="2">TlpA family protein disulfide reductase</fullName>
    </submittedName>
</protein>
<reference evidence="3" key="1">
    <citation type="submission" date="2019-07" db="EMBL/GenBank/DDBJ databases">
        <title>Shewanella sp. YLB-08 draft genomic sequence.</title>
        <authorList>
            <person name="Yu L."/>
        </authorList>
    </citation>
    <scope>NUCLEOTIDE SEQUENCE [LARGE SCALE GENOMIC DNA]</scope>
    <source>
        <strain evidence="3">JCM 20706</strain>
    </source>
</reference>
<dbReference type="Gene3D" id="3.40.30.10">
    <property type="entry name" value="Glutaredoxin"/>
    <property type="match status" value="1"/>
</dbReference>
<evidence type="ECO:0000313" key="3">
    <source>
        <dbReference type="Proteomes" id="UP000318126"/>
    </source>
</evidence>
<dbReference type="SUPFAM" id="SSF52833">
    <property type="entry name" value="Thioredoxin-like"/>
    <property type="match status" value="1"/>
</dbReference>
<dbReference type="InterPro" id="IPR013766">
    <property type="entry name" value="Thioredoxin_domain"/>
</dbReference>
<evidence type="ECO:0000313" key="2">
    <source>
        <dbReference type="EMBL" id="TRY13912.1"/>
    </source>
</evidence>
<dbReference type="GO" id="GO:0016491">
    <property type="term" value="F:oxidoreductase activity"/>
    <property type="evidence" value="ECO:0007669"/>
    <property type="project" value="InterPro"/>
</dbReference>
<dbReference type="InterPro" id="IPR036249">
    <property type="entry name" value="Thioredoxin-like_sf"/>
</dbReference>
<keyword evidence="3" id="KW-1185">Reference proteome</keyword>
<organism evidence="2 3">
    <name type="scientific">Shewanella hanedai</name>
    <name type="common">Alteromonas hanedai</name>
    <dbReference type="NCBI Taxonomy" id="25"/>
    <lineage>
        <taxon>Bacteria</taxon>
        <taxon>Pseudomonadati</taxon>
        <taxon>Pseudomonadota</taxon>
        <taxon>Gammaproteobacteria</taxon>
        <taxon>Alteromonadales</taxon>
        <taxon>Shewanellaceae</taxon>
        <taxon>Shewanella</taxon>
    </lineage>
</organism>
<dbReference type="RefSeq" id="WP_144040693.1">
    <property type="nucleotide sequence ID" value="NZ_BMPL01000015.1"/>
</dbReference>
<dbReference type="PROSITE" id="PS51352">
    <property type="entry name" value="THIOREDOXIN_2"/>
    <property type="match status" value="1"/>
</dbReference>
<dbReference type="InterPro" id="IPR050553">
    <property type="entry name" value="Thioredoxin_ResA/DsbE_sf"/>
</dbReference>
<dbReference type="EMBL" id="VKGK01000015">
    <property type="protein sequence ID" value="TRY13912.1"/>
    <property type="molecule type" value="Genomic_DNA"/>
</dbReference>
<sequence length="154" mass="17365">MATLLLGMNVAWAGPKLDVEVKDGDGNVYSLSELKGQVVYLDFWASWCGPCRKSFPWMDQMHSKYADQGLKVIAVNLDFDTALATQFLQQTPANFTIAYDVDHKVANEFSILGMPSSYLFNREGELVNTHVGFFSENLLEYEAELVRLLNESKK</sequence>
<proteinExistence type="predicted"/>
<dbReference type="Pfam" id="PF08534">
    <property type="entry name" value="Redoxin"/>
    <property type="match status" value="1"/>
</dbReference>
<dbReference type="CDD" id="cd02966">
    <property type="entry name" value="TlpA_like_family"/>
    <property type="match status" value="1"/>
</dbReference>
<accession>A0A553JN80</accession>
<dbReference type="PANTHER" id="PTHR42852:SF18">
    <property type="entry name" value="CHROMOSOME UNDETERMINED SCAFFOLD_47, WHOLE GENOME SHOTGUN SEQUENCE"/>
    <property type="match status" value="1"/>
</dbReference>
<dbReference type="OrthoDB" id="9799347at2"/>
<name>A0A553JN80_SHEHA</name>